<dbReference type="SUPFAM" id="SSF52540">
    <property type="entry name" value="P-loop containing nucleoside triphosphate hydrolases"/>
    <property type="match status" value="1"/>
</dbReference>
<evidence type="ECO:0000256" key="6">
    <source>
        <dbReference type="PROSITE-ProRule" id="PRU00782"/>
    </source>
</evidence>
<evidence type="ECO:0000313" key="9">
    <source>
        <dbReference type="Proteomes" id="UP000316759"/>
    </source>
</evidence>
<evidence type="ECO:0000259" key="7">
    <source>
        <dbReference type="PROSITE" id="PS51456"/>
    </source>
</evidence>
<dbReference type="EMBL" id="SUNJ01006179">
    <property type="protein sequence ID" value="TPP63008.1"/>
    <property type="molecule type" value="Genomic_DNA"/>
</dbReference>
<dbReference type="GO" id="GO:0003779">
    <property type="term" value="F:actin binding"/>
    <property type="evidence" value="ECO:0007669"/>
    <property type="project" value="UniProtKB-KW"/>
</dbReference>
<dbReference type="GO" id="GO:0016459">
    <property type="term" value="C:myosin complex"/>
    <property type="evidence" value="ECO:0007669"/>
    <property type="project" value="UniProtKB-KW"/>
</dbReference>
<dbReference type="PANTHER" id="PTHR13140">
    <property type="entry name" value="MYOSIN"/>
    <property type="match status" value="1"/>
</dbReference>
<proteinExistence type="inferred from homology"/>
<keyword evidence="2" id="KW-0067">ATP-binding</keyword>
<comment type="caution">
    <text evidence="8">The sequence shown here is derived from an EMBL/GenBank/DDBJ whole genome shotgun (WGS) entry which is preliminary data.</text>
</comment>
<dbReference type="InterPro" id="IPR027417">
    <property type="entry name" value="P-loop_NTPase"/>
</dbReference>
<protein>
    <submittedName>
        <fullName evidence="8">Putative myosin XV</fullName>
    </submittedName>
</protein>
<evidence type="ECO:0000256" key="5">
    <source>
        <dbReference type="ARBA" id="ARBA00023203"/>
    </source>
</evidence>
<keyword evidence="4" id="KW-0505">Motor protein</keyword>
<dbReference type="STRING" id="46835.A0A504YYX6"/>
<dbReference type="AlphaFoldDB" id="A0A504YYX6"/>
<dbReference type="OrthoDB" id="10055605at2759"/>
<dbReference type="InterPro" id="IPR001609">
    <property type="entry name" value="Myosin_head_motor_dom-like"/>
</dbReference>
<evidence type="ECO:0000313" key="8">
    <source>
        <dbReference type="EMBL" id="TPP63008.1"/>
    </source>
</evidence>
<gene>
    <name evidence="8" type="ORF">FGIG_03965</name>
</gene>
<dbReference type="InterPro" id="IPR036961">
    <property type="entry name" value="Kinesin_motor_dom_sf"/>
</dbReference>
<feature type="domain" description="Myosin motor" evidence="7">
    <location>
        <begin position="63"/>
        <end position="166"/>
    </location>
</feature>
<accession>A0A504YYX6</accession>
<name>A0A504YYX6_FASGI</name>
<dbReference type="Gene3D" id="3.40.850.10">
    <property type="entry name" value="Kinesin motor domain"/>
    <property type="match status" value="1"/>
</dbReference>
<sequence>MHRSFTKGDKVLFSSNSYPNLIGVVVRSSSRGVEINSFVDGQEKTFLVPVENVVLDVPGSHQLDVENMILLSDLSPITILKNLRNRYTNSQIYTYIGNIVITVNPYKDLLIDGPEIMQQYFNRVISTAPPYVHLLFLNCFRHLYGLAETIYQAALHEQSDQVVVIR</sequence>
<dbReference type="GO" id="GO:0003774">
    <property type="term" value="F:cytoskeletal motor activity"/>
    <property type="evidence" value="ECO:0007669"/>
    <property type="project" value="InterPro"/>
</dbReference>
<comment type="similarity">
    <text evidence="6">Belongs to the TRAFAC class myosin-kinesin ATPase superfamily. Myosin family.</text>
</comment>
<keyword evidence="1" id="KW-0547">Nucleotide-binding</keyword>
<evidence type="ECO:0000256" key="3">
    <source>
        <dbReference type="ARBA" id="ARBA00023123"/>
    </source>
</evidence>
<reference evidence="8 9" key="1">
    <citation type="submission" date="2019-04" db="EMBL/GenBank/DDBJ databases">
        <title>Annotation for the trematode Fasciola gigantica.</title>
        <authorList>
            <person name="Choi Y.-J."/>
        </authorList>
    </citation>
    <scope>NUCLEOTIDE SEQUENCE [LARGE SCALE GENOMIC DNA]</scope>
    <source>
        <strain evidence="8">Uganda_cow_1</strain>
    </source>
</reference>
<dbReference type="PROSITE" id="PS51456">
    <property type="entry name" value="MYOSIN_MOTOR"/>
    <property type="match status" value="1"/>
</dbReference>
<comment type="caution">
    <text evidence="6">Lacks conserved residue(s) required for the propagation of feature annotation.</text>
</comment>
<evidence type="ECO:0000256" key="4">
    <source>
        <dbReference type="ARBA" id="ARBA00023175"/>
    </source>
</evidence>
<keyword evidence="9" id="KW-1185">Reference proteome</keyword>
<keyword evidence="3 6" id="KW-0518">Myosin</keyword>
<keyword evidence="5 6" id="KW-0009">Actin-binding</keyword>
<evidence type="ECO:0000256" key="2">
    <source>
        <dbReference type="ARBA" id="ARBA00022840"/>
    </source>
</evidence>
<organism evidence="8 9">
    <name type="scientific">Fasciola gigantica</name>
    <name type="common">Giant liver fluke</name>
    <dbReference type="NCBI Taxonomy" id="46835"/>
    <lineage>
        <taxon>Eukaryota</taxon>
        <taxon>Metazoa</taxon>
        <taxon>Spiralia</taxon>
        <taxon>Lophotrochozoa</taxon>
        <taxon>Platyhelminthes</taxon>
        <taxon>Trematoda</taxon>
        <taxon>Digenea</taxon>
        <taxon>Plagiorchiida</taxon>
        <taxon>Echinostomata</taxon>
        <taxon>Echinostomatoidea</taxon>
        <taxon>Fasciolidae</taxon>
        <taxon>Fasciola</taxon>
    </lineage>
</organism>
<dbReference type="Pfam" id="PF00063">
    <property type="entry name" value="Myosin_head"/>
    <property type="match status" value="1"/>
</dbReference>
<dbReference type="Proteomes" id="UP000316759">
    <property type="component" value="Unassembled WGS sequence"/>
</dbReference>
<evidence type="ECO:0000256" key="1">
    <source>
        <dbReference type="ARBA" id="ARBA00022741"/>
    </source>
</evidence>
<dbReference type="GO" id="GO:0005524">
    <property type="term" value="F:ATP binding"/>
    <property type="evidence" value="ECO:0007669"/>
    <property type="project" value="UniProtKB-KW"/>
</dbReference>